<dbReference type="Pfam" id="PF16263">
    <property type="entry name" value="DUF4917"/>
    <property type="match status" value="1"/>
</dbReference>
<reference evidence="1" key="1">
    <citation type="submission" date="2021-12" db="EMBL/GenBank/DDBJ databases">
        <authorList>
            <person name="Veyrier F.J."/>
        </authorList>
    </citation>
    <scope>NUCLEOTIDE SEQUENCE</scope>
    <source>
        <strain evidence="1">SAG 1488-6</strain>
    </source>
</reference>
<dbReference type="EMBL" id="CP091512">
    <property type="protein sequence ID" value="UOO91468.1"/>
    <property type="molecule type" value="Genomic_DNA"/>
</dbReference>
<protein>
    <submittedName>
        <fullName evidence="1">DUF4917 family protein</fullName>
    </submittedName>
</protein>
<evidence type="ECO:0000313" key="2">
    <source>
        <dbReference type="Proteomes" id="UP000832034"/>
    </source>
</evidence>
<evidence type="ECO:0000313" key="1">
    <source>
        <dbReference type="EMBL" id="UOO91468.1"/>
    </source>
</evidence>
<accession>A0ABY4E7Z8</accession>
<keyword evidence="2" id="KW-1185">Reference proteome</keyword>
<dbReference type="RefSeq" id="WP_026353633.1">
    <property type="nucleotide sequence ID" value="NZ_CP091512.1"/>
</dbReference>
<dbReference type="Proteomes" id="UP000832034">
    <property type="component" value="Chromosome"/>
</dbReference>
<dbReference type="InterPro" id="IPR032581">
    <property type="entry name" value="DUF4917"/>
</dbReference>
<reference evidence="1" key="2">
    <citation type="journal article" date="2022" name="Res Sq">
        <title>Evolution of multicellular longitudinally dividing oral cavity symbionts (Neisseriaceae).</title>
        <authorList>
            <person name="Nyongesa S."/>
            <person name="Weber P."/>
            <person name="Bernet E."/>
            <person name="Pullido F."/>
            <person name="Nieckarz M."/>
            <person name="Delaby M."/>
            <person name="Nieves C."/>
            <person name="Viehboeck T."/>
            <person name="Krause N."/>
            <person name="Rivera-Millot A."/>
            <person name="Nakamura A."/>
            <person name="Vischer N."/>
            <person name="VanNieuwenhze M."/>
            <person name="Brun Y."/>
            <person name="Cava F."/>
            <person name="Bulgheresi S."/>
            <person name="Veyrier F."/>
        </authorList>
    </citation>
    <scope>NUCLEOTIDE SEQUENCE</scope>
    <source>
        <strain evidence="1">SAG 1488-6</strain>
    </source>
</reference>
<sequence length="344" mass="39937">MVREIYDWQDIASRYENGSILLGNGASIAISGDFNYKNLKDKACRAGLMIDSVNDLFKNFKTDDFELVLRLVWQANTVNKILKVPDGTIAEEAYQNIRDCLIQTIQQNHPSYDSVIDKFEKMHKFSSQFKTLISLNYDLLIYWMMMWGNNKNKNNGRMHTYKDCFNGYGQFNQNWESCRTLDRAWSNTLVFYPHGNLILTRDIEEYEFKVKGGGVEANLLASIFRVWNDGESVPIFVSEGETKQKETAIHNSSYLSTVYHEVIPKMKESLTIYGWGFGEQDDHILKQILKSNVNRIAISVFENNQDYCDHVTKRIAKMCQAVNKDFNNIKLEFFHSDSSGCWIY</sequence>
<gene>
    <name evidence="1" type="ORF">LVJ81_07260</name>
</gene>
<name>A0ABY4E7Z8_VITST</name>
<proteinExistence type="predicted"/>
<organism evidence="1 2">
    <name type="scientific">Vitreoscilla stercoraria</name>
    <dbReference type="NCBI Taxonomy" id="61"/>
    <lineage>
        <taxon>Bacteria</taxon>
        <taxon>Pseudomonadati</taxon>
        <taxon>Pseudomonadota</taxon>
        <taxon>Betaproteobacteria</taxon>
        <taxon>Neisseriales</taxon>
        <taxon>Neisseriaceae</taxon>
        <taxon>Vitreoscilla</taxon>
    </lineage>
</organism>